<dbReference type="InterPro" id="IPR002885">
    <property type="entry name" value="PPR_rpt"/>
</dbReference>
<keyword evidence="1" id="KW-0677">Repeat</keyword>
<sequence>MNRAKRILRSLSLVNSMYSTQLSRAQPLCHQVTHLSPLLIAKPPHAYPFHVTHQKLFFSSKSEPIVDLVLSDDWSKRLEQELSESSSKLTHENVMYILKRIDRNPEKAYQFFNWVTEKSRFKPSSAMYSLMLRVLANKDTMKEFWVIVTKMKEQGFYVDEDTYKTILEGFRRRLNMASDATAFSHFHKRMVKDNAMDEVVKQVVEVVALSDWTYDIEKKLRDMTIAVSENFVLRVLNELRLYPSKVLNVFKWVGENSSFEHNSVTYNAAVRALGRYDSVEEFWSMMKEIKSAGFEVDLDTYIKLSRRFQKLKMLEEAVMLYEQMMDGPFKPSLQDCSTLLRTLGTVPNPNLDLVFRVVKKYEAAGYTLSKSVYDGIHRSLTSAGRFDEADKIMETMSASGYEPDNITYSQLIFGLCKAKRLEEAGKVLDVMEAGGCVPDIKTWTILIQGYCAANEVDNAMLYFAKMMEKNCDADADLLDVLVNGFVRQKKLAGAYKLLTEMVTTARLRPWQATYKNLAQNLLGERKLEEALDLLHLAKKQKYPPFPEPFLQYISKFGTVDDALDFLKALTVKEYPSVSAYQHVIQSFFHEGRHSEAKDFLFKCPHHIRVSKAICSLFGSAETTSAAVSVQSSHNLQQKLPVKD</sequence>
<evidence type="ECO:0008006" key="5">
    <source>
        <dbReference type="Google" id="ProtNLM"/>
    </source>
</evidence>
<organism evidence="3 4">
    <name type="scientific">Escallonia herrerae</name>
    <dbReference type="NCBI Taxonomy" id="1293975"/>
    <lineage>
        <taxon>Eukaryota</taxon>
        <taxon>Viridiplantae</taxon>
        <taxon>Streptophyta</taxon>
        <taxon>Embryophyta</taxon>
        <taxon>Tracheophyta</taxon>
        <taxon>Spermatophyta</taxon>
        <taxon>Magnoliopsida</taxon>
        <taxon>eudicotyledons</taxon>
        <taxon>Gunneridae</taxon>
        <taxon>Pentapetalae</taxon>
        <taxon>asterids</taxon>
        <taxon>campanulids</taxon>
        <taxon>Escalloniales</taxon>
        <taxon>Escalloniaceae</taxon>
        <taxon>Escallonia</taxon>
    </lineage>
</organism>
<dbReference type="NCBIfam" id="TIGR00756">
    <property type="entry name" value="PPR"/>
    <property type="match status" value="4"/>
</dbReference>
<dbReference type="Gene3D" id="1.25.40.10">
    <property type="entry name" value="Tetratricopeptide repeat domain"/>
    <property type="match status" value="4"/>
</dbReference>
<protein>
    <recommendedName>
        <fullName evidence="5">Pentatricopeptide repeat-containing protein</fullName>
    </recommendedName>
</protein>
<dbReference type="PROSITE" id="PS51375">
    <property type="entry name" value="PPR"/>
    <property type="match status" value="5"/>
</dbReference>
<evidence type="ECO:0000313" key="4">
    <source>
        <dbReference type="Proteomes" id="UP001188597"/>
    </source>
</evidence>
<accession>A0AA89AGM9</accession>
<dbReference type="Proteomes" id="UP001188597">
    <property type="component" value="Unassembled WGS sequence"/>
</dbReference>
<dbReference type="EMBL" id="JAVXUP010002833">
    <property type="protein sequence ID" value="KAK3001171.1"/>
    <property type="molecule type" value="Genomic_DNA"/>
</dbReference>
<dbReference type="PANTHER" id="PTHR47003:SF2">
    <property type="entry name" value="OS01G0970900 PROTEIN"/>
    <property type="match status" value="1"/>
</dbReference>
<feature type="repeat" description="PPR" evidence="2">
    <location>
        <begin position="439"/>
        <end position="473"/>
    </location>
</feature>
<dbReference type="PANTHER" id="PTHR47003">
    <property type="entry name" value="OS01G0970900 PROTEIN"/>
    <property type="match status" value="1"/>
</dbReference>
<name>A0AA89AGM9_9ASTE</name>
<keyword evidence="4" id="KW-1185">Reference proteome</keyword>
<dbReference type="InterPro" id="IPR044578">
    <property type="entry name" value="BIR6-like"/>
</dbReference>
<feature type="repeat" description="PPR" evidence="2">
    <location>
        <begin position="369"/>
        <end position="403"/>
    </location>
</feature>
<dbReference type="InterPro" id="IPR011990">
    <property type="entry name" value="TPR-like_helical_dom_sf"/>
</dbReference>
<dbReference type="AlphaFoldDB" id="A0AA89AGM9"/>
<feature type="repeat" description="PPR" evidence="2">
    <location>
        <begin position="262"/>
        <end position="296"/>
    </location>
</feature>
<reference evidence="3" key="1">
    <citation type="submission" date="2022-12" db="EMBL/GenBank/DDBJ databases">
        <title>Draft genome assemblies for two species of Escallonia (Escalloniales).</title>
        <authorList>
            <person name="Chanderbali A."/>
            <person name="Dervinis C."/>
            <person name="Anghel I."/>
            <person name="Soltis D."/>
            <person name="Soltis P."/>
            <person name="Zapata F."/>
        </authorList>
    </citation>
    <scope>NUCLEOTIDE SEQUENCE</scope>
    <source>
        <strain evidence="3">UCBG64.0493</strain>
        <tissue evidence="3">Leaf</tissue>
    </source>
</reference>
<dbReference type="GO" id="GO:0008380">
    <property type="term" value="P:RNA splicing"/>
    <property type="evidence" value="ECO:0007669"/>
    <property type="project" value="InterPro"/>
</dbReference>
<comment type="caution">
    <text evidence="3">The sequence shown here is derived from an EMBL/GenBank/DDBJ whole genome shotgun (WGS) entry which is preliminary data.</text>
</comment>
<evidence type="ECO:0000256" key="2">
    <source>
        <dbReference type="PROSITE-ProRule" id="PRU00708"/>
    </source>
</evidence>
<dbReference type="Pfam" id="PF13041">
    <property type="entry name" value="PPR_2"/>
    <property type="match status" value="1"/>
</dbReference>
<proteinExistence type="predicted"/>
<feature type="repeat" description="PPR" evidence="2">
    <location>
        <begin position="297"/>
        <end position="331"/>
    </location>
</feature>
<evidence type="ECO:0000313" key="3">
    <source>
        <dbReference type="EMBL" id="KAK3001171.1"/>
    </source>
</evidence>
<dbReference type="Pfam" id="PF01535">
    <property type="entry name" value="PPR"/>
    <property type="match status" value="1"/>
</dbReference>
<feature type="repeat" description="PPR" evidence="2">
    <location>
        <begin position="404"/>
        <end position="438"/>
    </location>
</feature>
<gene>
    <name evidence="3" type="ORF">RJ639_020845</name>
</gene>
<evidence type="ECO:0000256" key="1">
    <source>
        <dbReference type="ARBA" id="ARBA00022737"/>
    </source>
</evidence>